<evidence type="ECO:0000256" key="1">
    <source>
        <dbReference type="ARBA" id="ARBA00005854"/>
    </source>
</evidence>
<sequence>MKILLMTLKERIERFSDFSVIPKSWKLIFADFETDTQKLIEMGGDADVILADAMQPVRKELIDAMPHLKMIHSEGVGYDWIDVRAAKEKGVFVCNNAAANSKAVAEQAVLLMLAVLRRTVEGDRMVREARQIEAKSNWSLEGIRELWNCHVGIIGMGAIGQETAKRLKGFESKVSYYSRHRLPENLEHELQVDYLPPNELLSKCDIISLHLPSSTETKNFMNLSRFRLMKKSSVLINTARGEVVNQNDLIIALKEGLIAGAGLDTISPEPVKPDNVLLQLPEEISAKITFSPHIGGVTEQAVKQMHKFVWANIRRVGEGKRPENIVNGL</sequence>
<evidence type="ECO:0000313" key="6">
    <source>
        <dbReference type="EMBL" id="GGL65098.1"/>
    </source>
</evidence>
<dbReference type="Pfam" id="PF02826">
    <property type="entry name" value="2-Hacid_dh_C"/>
    <property type="match status" value="1"/>
</dbReference>
<evidence type="ECO:0000256" key="2">
    <source>
        <dbReference type="ARBA" id="ARBA00023002"/>
    </source>
</evidence>
<evidence type="ECO:0000313" key="7">
    <source>
        <dbReference type="Proteomes" id="UP000654670"/>
    </source>
</evidence>
<keyword evidence="7" id="KW-1185">Reference proteome</keyword>
<evidence type="ECO:0000259" key="5">
    <source>
        <dbReference type="Pfam" id="PF02826"/>
    </source>
</evidence>
<dbReference type="GO" id="GO:0051287">
    <property type="term" value="F:NAD binding"/>
    <property type="evidence" value="ECO:0007669"/>
    <property type="project" value="InterPro"/>
</dbReference>
<dbReference type="InterPro" id="IPR036291">
    <property type="entry name" value="NAD(P)-bd_dom_sf"/>
</dbReference>
<dbReference type="GO" id="GO:0016618">
    <property type="term" value="F:hydroxypyruvate reductase [NAD(P)H] activity"/>
    <property type="evidence" value="ECO:0007669"/>
    <property type="project" value="TreeGrafter"/>
</dbReference>
<dbReference type="RefSeq" id="WP_188805077.1">
    <property type="nucleotide sequence ID" value="NZ_BMOK01000021.1"/>
</dbReference>
<reference evidence="6" key="2">
    <citation type="submission" date="2020-09" db="EMBL/GenBank/DDBJ databases">
        <authorList>
            <person name="Sun Q."/>
            <person name="Ohkuma M."/>
        </authorList>
    </citation>
    <scope>NUCLEOTIDE SEQUENCE</scope>
    <source>
        <strain evidence="6">JCM 15325</strain>
    </source>
</reference>
<dbReference type="SUPFAM" id="SSF51735">
    <property type="entry name" value="NAD(P)-binding Rossmann-fold domains"/>
    <property type="match status" value="1"/>
</dbReference>
<dbReference type="InterPro" id="IPR029753">
    <property type="entry name" value="D-isomer_DH_CS"/>
</dbReference>
<feature type="domain" description="D-isomer specific 2-hydroxyacid dehydrogenase catalytic" evidence="4">
    <location>
        <begin position="13"/>
        <end position="327"/>
    </location>
</feature>
<dbReference type="CDD" id="cd12175">
    <property type="entry name" value="2-Hacid_dh_11"/>
    <property type="match status" value="1"/>
</dbReference>
<protein>
    <submittedName>
        <fullName evidence="6">D-glycerate dehydrogenase</fullName>
    </submittedName>
</protein>
<name>A0A917SAV3_9BACL</name>
<organism evidence="6 7">
    <name type="scientific">Sporolactobacillus putidus</name>
    <dbReference type="NCBI Taxonomy" id="492735"/>
    <lineage>
        <taxon>Bacteria</taxon>
        <taxon>Bacillati</taxon>
        <taxon>Bacillota</taxon>
        <taxon>Bacilli</taxon>
        <taxon>Bacillales</taxon>
        <taxon>Sporolactobacillaceae</taxon>
        <taxon>Sporolactobacillus</taxon>
    </lineage>
</organism>
<evidence type="ECO:0000259" key="4">
    <source>
        <dbReference type="Pfam" id="PF00389"/>
    </source>
</evidence>
<keyword evidence="2 3" id="KW-0560">Oxidoreductase</keyword>
<dbReference type="SUPFAM" id="SSF52283">
    <property type="entry name" value="Formate/glycerate dehydrogenase catalytic domain-like"/>
    <property type="match status" value="1"/>
</dbReference>
<comment type="similarity">
    <text evidence="1 3">Belongs to the D-isomer specific 2-hydroxyacid dehydrogenase family.</text>
</comment>
<dbReference type="PROSITE" id="PS00065">
    <property type="entry name" value="D_2_HYDROXYACID_DH_1"/>
    <property type="match status" value="1"/>
</dbReference>
<dbReference type="InterPro" id="IPR029752">
    <property type="entry name" value="D-isomer_DH_CS1"/>
</dbReference>
<dbReference type="GO" id="GO:0005829">
    <property type="term" value="C:cytosol"/>
    <property type="evidence" value="ECO:0007669"/>
    <property type="project" value="TreeGrafter"/>
</dbReference>
<dbReference type="Pfam" id="PF00389">
    <property type="entry name" value="2-Hacid_dh"/>
    <property type="match status" value="1"/>
</dbReference>
<dbReference type="AlphaFoldDB" id="A0A917SAV3"/>
<dbReference type="Gene3D" id="3.40.50.720">
    <property type="entry name" value="NAD(P)-binding Rossmann-like Domain"/>
    <property type="match status" value="2"/>
</dbReference>
<feature type="domain" description="D-isomer specific 2-hydroxyacid dehydrogenase NAD-binding" evidence="5">
    <location>
        <begin position="110"/>
        <end position="295"/>
    </location>
</feature>
<comment type="caution">
    <text evidence="6">The sequence shown here is derived from an EMBL/GenBank/DDBJ whole genome shotgun (WGS) entry which is preliminary data.</text>
</comment>
<dbReference type="PANTHER" id="PTHR10996">
    <property type="entry name" value="2-HYDROXYACID DEHYDROGENASE-RELATED"/>
    <property type="match status" value="1"/>
</dbReference>
<dbReference type="InterPro" id="IPR006139">
    <property type="entry name" value="D-isomer_2_OHA_DH_cat_dom"/>
</dbReference>
<dbReference type="EMBL" id="BMOK01000021">
    <property type="protein sequence ID" value="GGL65098.1"/>
    <property type="molecule type" value="Genomic_DNA"/>
</dbReference>
<dbReference type="GO" id="GO:0030267">
    <property type="term" value="F:glyoxylate reductase (NADPH) activity"/>
    <property type="evidence" value="ECO:0007669"/>
    <property type="project" value="TreeGrafter"/>
</dbReference>
<accession>A0A917SAV3</accession>
<proteinExistence type="inferred from homology"/>
<evidence type="ECO:0000256" key="3">
    <source>
        <dbReference type="RuleBase" id="RU003719"/>
    </source>
</evidence>
<dbReference type="PANTHER" id="PTHR10996:SF257">
    <property type="entry name" value="GLYOXYLATE REDUCTASE 1"/>
    <property type="match status" value="1"/>
</dbReference>
<dbReference type="PROSITE" id="PS00671">
    <property type="entry name" value="D_2_HYDROXYACID_DH_3"/>
    <property type="match status" value="1"/>
</dbReference>
<dbReference type="Proteomes" id="UP000654670">
    <property type="component" value="Unassembled WGS sequence"/>
</dbReference>
<dbReference type="PROSITE" id="PS00670">
    <property type="entry name" value="D_2_HYDROXYACID_DH_2"/>
    <property type="match status" value="1"/>
</dbReference>
<gene>
    <name evidence="6" type="ORF">GCM10007968_31360</name>
</gene>
<dbReference type="InterPro" id="IPR050223">
    <property type="entry name" value="D-isomer_2-hydroxyacid_DH"/>
</dbReference>
<reference evidence="6" key="1">
    <citation type="journal article" date="2014" name="Int. J. Syst. Evol. Microbiol.">
        <title>Complete genome sequence of Corynebacterium casei LMG S-19264T (=DSM 44701T), isolated from a smear-ripened cheese.</title>
        <authorList>
            <consortium name="US DOE Joint Genome Institute (JGI-PGF)"/>
            <person name="Walter F."/>
            <person name="Albersmeier A."/>
            <person name="Kalinowski J."/>
            <person name="Ruckert C."/>
        </authorList>
    </citation>
    <scope>NUCLEOTIDE SEQUENCE</scope>
    <source>
        <strain evidence="6">JCM 15325</strain>
    </source>
</reference>
<dbReference type="InterPro" id="IPR006140">
    <property type="entry name" value="D-isomer_DH_NAD-bd"/>
</dbReference>